<keyword evidence="3" id="KW-1185">Reference proteome</keyword>
<dbReference type="OMA" id="RISTHVW"/>
<comment type="caution">
    <text evidence="2">The sequence shown here is derived from an EMBL/GenBank/DDBJ whole genome shotgun (WGS) entry which is preliminary data.</text>
</comment>
<organism evidence="2 3">
    <name type="scientific">Thelohanellus kitauei</name>
    <name type="common">Myxosporean</name>
    <dbReference type="NCBI Taxonomy" id="669202"/>
    <lineage>
        <taxon>Eukaryota</taxon>
        <taxon>Metazoa</taxon>
        <taxon>Cnidaria</taxon>
        <taxon>Myxozoa</taxon>
        <taxon>Myxosporea</taxon>
        <taxon>Bivalvulida</taxon>
        <taxon>Platysporina</taxon>
        <taxon>Myxobolidae</taxon>
        <taxon>Thelohanellus</taxon>
    </lineage>
</organism>
<reference evidence="2 3" key="1">
    <citation type="journal article" date="2014" name="Genome Biol. Evol.">
        <title>The genome of the myxosporean Thelohanellus kitauei shows adaptations to nutrient acquisition within its fish host.</title>
        <authorList>
            <person name="Yang Y."/>
            <person name="Xiong J."/>
            <person name="Zhou Z."/>
            <person name="Huo F."/>
            <person name="Miao W."/>
            <person name="Ran C."/>
            <person name="Liu Y."/>
            <person name="Zhang J."/>
            <person name="Feng J."/>
            <person name="Wang M."/>
            <person name="Wang M."/>
            <person name="Wang L."/>
            <person name="Yao B."/>
        </authorList>
    </citation>
    <scope>NUCLEOTIDE SEQUENCE [LARGE SCALE GENOMIC DNA]</scope>
    <source>
        <strain evidence="2">Wuqing</strain>
    </source>
</reference>
<sequence length="146" mass="17425">MDITSVSLNEFAQARAPEISSLLKVICSNKEDICKTASNCLDFQCMPVHLRRRSAGRKFYEHNKNKIAKTSKRKFIKERYKNRARINRRKKELTEFLRNRISTHVWHAKRFHMVELYNYRLPFYTTSKTYRPIHRAICSSVCLQVI</sequence>
<dbReference type="Proteomes" id="UP000031668">
    <property type="component" value="Unassembled WGS sequence"/>
</dbReference>
<evidence type="ECO:0000259" key="1">
    <source>
        <dbReference type="Pfam" id="PF06978"/>
    </source>
</evidence>
<proteinExistence type="predicted"/>
<dbReference type="PANTHER" id="PTHR22731">
    <property type="entry name" value="RIBONUCLEASES P/MRP PROTEIN SUBUNIT POP1"/>
    <property type="match status" value="1"/>
</dbReference>
<dbReference type="GO" id="GO:0000172">
    <property type="term" value="C:ribonuclease MRP complex"/>
    <property type="evidence" value="ECO:0007669"/>
    <property type="project" value="InterPro"/>
</dbReference>
<evidence type="ECO:0000313" key="3">
    <source>
        <dbReference type="Proteomes" id="UP000031668"/>
    </source>
</evidence>
<dbReference type="Pfam" id="PF06978">
    <property type="entry name" value="POP1_N"/>
    <property type="match status" value="2"/>
</dbReference>
<protein>
    <submittedName>
        <fullName evidence="2">Ribonucleases P/MRP protein subunit POP1</fullName>
    </submittedName>
</protein>
<feature type="domain" description="Pop1 N-terminal" evidence="1">
    <location>
        <begin position="11"/>
        <end position="91"/>
    </location>
</feature>
<dbReference type="GO" id="GO:0005655">
    <property type="term" value="C:nucleolar ribonuclease P complex"/>
    <property type="evidence" value="ECO:0007669"/>
    <property type="project" value="InterPro"/>
</dbReference>
<gene>
    <name evidence="2" type="ORF">RF11_01013</name>
</gene>
<evidence type="ECO:0000313" key="2">
    <source>
        <dbReference type="EMBL" id="KII62749.1"/>
    </source>
</evidence>
<name>A0A0C2MEC4_THEKT</name>
<dbReference type="OrthoDB" id="442863at2759"/>
<accession>A0A0C2MEC4</accession>
<dbReference type="InterPro" id="IPR009723">
    <property type="entry name" value="Pop1_N"/>
</dbReference>
<dbReference type="InterPro" id="IPR039182">
    <property type="entry name" value="Pop1"/>
</dbReference>
<dbReference type="PANTHER" id="PTHR22731:SF3">
    <property type="entry name" value="RIBONUCLEASES P_MRP PROTEIN SUBUNIT POP1"/>
    <property type="match status" value="1"/>
</dbReference>
<feature type="domain" description="Pop1 N-terminal" evidence="1">
    <location>
        <begin position="101"/>
        <end position="140"/>
    </location>
</feature>
<dbReference type="GO" id="GO:0001682">
    <property type="term" value="P:tRNA 5'-leader removal"/>
    <property type="evidence" value="ECO:0007669"/>
    <property type="project" value="InterPro"/>
</dbReference>
<dbReference type="AlphaFoldDB" id="A0A0C2MEC4"/>
<dbReference type="EMBL" id="JWZT01004875">
    <property type="protein sequence ID" value="KII62749.1"/>
    <property type="molecule type" value="Genomic_DNA"/>
</dbReference>